<dbReference type="EMBL" id="QQOH01000003">
    <property type="protein sequence ID" value="RDE19826.1"/>
    <property type="molecule type" value="Genomic_DNA"/>
</dbReference>
<dbReference type="CDD" id="cd00075">
    <property type="entry name" value="HATPase"/>
    <property type="match status" value="1"/>
</dbReference>
<dbReference type="EC" id="2.7.13.3" evidence="3"/>
<feature type="domain" description="HAMP" evidence="13">
    <location>
        <begin position="200"/>
        <end position="251"/>
    </location>
</feature>
<feature type="transmembrane region" description="Helical" evidence="11">
    <location>
        <begin position="180"/>
        <end position="203"/>
    </location>
</feature>
<evidence type="ECO:0000313" key="14">
    <source>
        <dbReference type="EMBL" id="RDE19826.1"/>
    </source>
</evidence>
<dbReference type="OrthoDB" id="9809766at2"/>
<evidence type="ECO:0000256" key="1">
    <source>
        <dbReference type="ARBA" id="ARBA00000085"/>
    </source>
</evidence>
<evidence type="ECO:0000256" key="11">
    <source>
        <dbReference type="SAM" id="Phobius"/>
    </source>
</evidence>
<evidence type="ECO:0000256" key="10">
    <source>
        <dbReference type="ARBA" id="ARBA00023136"/>
    </source>
</evidence>
<keyword evidence="9" id="KW-0902">Two-component regulatory system</keyword>
<sequence>MNPMARLVGVSIRRQLLWMAAGLLLALALSSYWAAQAYGERAARLSYDRLLTGAALQIAENIQIRNGEVVIDLPRSAFETLALAPQDRVFYAIVETNGQFITGYPDLPIQGLAWGRGADLNNPGVTLPVFYDEQYSGEPVRFLTLTRQLPETDEVREVQVQLGQTTRARQLLAEEISWRALQLLALFFVVAMVLILGGIWLVLRPLHRLNRGLEARSPQDLSPLQVEVPREIQPLLTTINRFMQQLGGTLDGLKRFTAEAAHQIRTPLAGLKSQAQNALVEEDEVRRREQLQRVVQSSDLLSDTVSQLLSQATLAHRFQSQALEPLTLDKLITDVCRDVAVSALHQGVEVAYLGQVLVPLNGDDFALRQMLRNLLENAIKYSETGDTVEVDLQRVERGARLTVADQGPGIPDSEKSQVFERFYRSPDNPRPGSGLGLAIAREIAVHHRALLSLKDNQPRGLVVEVLFVEVGSVLQGEA</sequence>
<dbReference type="AlphaFoldDB" id="A0A369WGT3"/>
<gene>
    <name evidence="14" type="ORF">DV711_13215</name>
</gene>
<evidence type="ECO:0000256" key="8">
    <source>
        <dbReference type="ARBA" id="ARBA00022989"/>
    </source>
</evidence>
<keyword evidence="5" id="KW-0808">Transferase</keyword>
<dbReference type="InterPro" id="IPR003661">
    <property type="entry name" value="HisK_dim/P_dom"/>
</dbReference>
<evidence type="ECO:0000259" key="13">
    <source>
        <dbReference type="PROSITE" id="PS50885"/>
    </source>
</evidence>
<organism evidence="14 15">
    <name type="scientific">Motiliproteus coralliicola</name>
    <dbReference type="NCBI Taxonomy" id="2283196"/>
    <lineage>
        <taxon>Bacteria</taxon>
        <taxon>Pseudomonadati</taxon>
        <taxon>Pseudomonadota</taxon>
        <taxon>Gammaproteobacteria</taxon>
        <taxon>Oceanospirillales</taxon>
        <taxon>Oceanospirillaceae</taxon>
        <taxon>Motiliproteus</taxon>
    </lineage>
</organism>
<evidence type="ECO:0000256" key="7">
    <source>
        <dbReference type="ARBA" id="ARBA00022777"/>
    </source>
</evidence>
<keyword evidence="4" id="KW-0597">Phosphoprotein</keyword>
<dbReference type="Proteomes" id="UP000253769">
    <property type="component" value="Unassembled WGS sequence"/>
</dbReference>
<dbReference type="CDD" id="cd00082">
    <property type="entry name" value="HisKA"/>
    <property type="match status" value="1"/>
</dbReference>
<dbReference type="PANTHER" id="PTHR45436:SF1">
    <property type="entry name" value="SENSOR PROTEIN QSEC"/>
    <property type="match status" value="1"/>
</dbReference>
<dbReference type="Pfam" id="PF00512">
    <property type="entry name" value="HisKA"/>
    <property type="match status" value="1"/>
</dbReference>
<evidence type="ECO:0000256" key="3">
    <source>
        <dbReference type="ARBA" id="ARBA00012438"/>
    </source>
</evidence>
<dbReference type="InterPro" id="IPR050428">
    <property type="entry name" value="TCS_sensor_his_kinase"/>
</dbReference>
<keyword evidence="15" id="KW-1185">Reference proteome</keyword>
<dbReference type="InterPro" id="IPR013727">
    <property type="entry name" value="2CSK_N"/>
</dbReference>
<dbReference type="InterPro" id="IPR036890">
    <property type="entry name" value="HATPase_C_sf"/>
</dbReference>
<evidence type="ECO:0000256" key="2">
    <source>
        <dbReference type="ARBA" id="ARBA00004370"/>
    </source>
</evidence>
<dbReference type="InterPro" id="IPR036097">
    <property type="entry name" value="HisK_dim/P_sf"/>
</dbReference>
<protein>
    <recommendedName>
        <fullName evidence="3">histidine kinase</fullName>
        <ecNumber evidence="3">2.7.13.3</ecNumber>
    </recommendedName>
</protein>
<evidence type="ECO:0000313" key="15">
    <source>
        <dbReference type="Proteomes" id="UP000253769"/>
    </source>
</evidence>
<dbReference type="PANTHER" id="PTHR45436">
    <property type="entry name" value="SENSOR HISTIDINE KINASE YKOH"/>
    <property type="match status" value="1"/>
</dbReference>
<evidence type="ECO:0000256" key="6">
    <source>
        <dbReference type="ARBA" id="ARBA00022692"/>
    </source>
</evidence>
<dbReference type="InterPro" id="IPR003660">
    <property type="entry name" value="HAMP_dom"/>
</dbReference>
<evidence type="ECO:0000256" key="9">
    <source>
        <dbReference type="ARBA" id="ARBA00023012"/>
    </source>
</evidence>
<dbReference type="SMART" id="SM00388">
    <property type="entry name" value="HisKA"/>
    <property type="match status" value="1"/>
</dbReference>
<proteinExistence type="predicted"/>
<dbReference type="InterPro" id="IPR003594">
    <property type="entry name" value="HATPase_dom"/>
</dbReference>
<comment type="catalytic activity">
    <reaction evidence="1">
        <text>ATP + protein L-histidine = ADP + protein N-phospho-L-histidine.</text>
        <dbReference type="EC" id="2.7.13.3"/>
    </reaction>
</comment>
<dbReference type="GO" id="GO:0005886">
    <property type="term" value="C:plasma membrane"/>
    <property type="evidence" value="ECO:0007669"/>
    <property type="project" value="TreeGrafter"/>
</dbReference>
<evidence type="ECO:0000256" key="5">
    <source>
        <dbReference type="ARBA" id="ARBA00022679"/>
    </source>
</evidence>
<dbReference type="Gene3D" id="3.30.565.10">
    <property type="entry name" value="Histidine kinase-like ATPase, C-terminal domain"/>
    <property type="match status" value="1"/>
</dbReference>
<dbReference type="PRINTS" id="PR00344">
    <property type="entry name" value="BCTRLSENSOR"/>
</dbReference>
<name>A0A369WGT3_9GAMM</name>
<keyword evidence="7 14" id="KW-0418">Kinase</keyword>
<evidence type="ECO:0000256" key="4">
    <source>
        <dbReference type="ARBA" id="ARBA00022553"/>
    </source>
</evidence>
<dbReference type="PROSITE" id="PS50109">
    <property type="entry name" value="HIS_KIN"/>
    <property type="match status" value="1"/>
</dbReference>
<dbReference type="InterPro" id="IPR005467">
    <property type="entry name" value="His_kinase_dom"/>
</dbReference>
<dbReference type="Gene3D" id="1.10.287.130">
    <property type="match status" value="1"/>
</dbReference>
<dbReference type="PROSITE" id="PS50885">
    <property type="entry name" value="HAMP"/>
    <property type="match status" value="1"/>
</dbReference>
<feature type="domain" description="Histidine kinase" evidence="12">
    <location>
        <begin position="259"/>
        <end position="471"/>
    </location>
</feature>
<dbReference type="Pfam" id="PF08521">
    <property type="entry name" value="2CSK_N"/>
    <property type="match status" value="1"/>
</dbReference>
<keyword evidence="6 11" id="KW-0812">Transmembrane</keyword>
<dbReference type="SMART" id="SM00387">
    <property type="entry name" value="HATPase_c"/>
    <property type="match status" value="1"/>
</dbReference>
<comment type="caution">
    <text evidence="14">The sequence shown here is derived from an EMBL/GenBank/DDBJ whole genome shotgun (WGS) entry which is preliminary data.</text>
</comment>
<accession>A0A369WGT3</accession>
<keyword evidence="10 11" id="KW-0472">Membrane</keyword>
<dbReference type="GO" id="GO:0000155">
    <property type="term" value="F:phosphorelay sensor kinase activity"/>
    <property type="evidence" value="ECO:0007669"/>
    <property type="project" value="InterPro"/>
</dbReference>
<evidence type="ECO:0000259" key="12">
    <source>
        <dbReference type="PROSITE" id="PS50109"/>
    </source>
</evidence>
<keyword evidence="8 11" id="KW-1133">Transmembrane helix</keyword>
<dbReference type="SUPFAM" id="SSF55874">
    <property type="entry name" value="ATPase domain of HSP90 chaperone/DNA topoisomerase II/histidine kinase"/>
    <property type="match status" value="1"/>
</dbReference>
<comment type="subcellular location">
    <subcellularLocation>
        <location evidence="2">Membrane</location>
    </subcellularLocation>
</comment>
<dbReference type="SUPFAM" id="SSF47384">
    <property type="entry name" value="Homodimeric domain of signal transducing histidine kinase"/>
    <property type="match status" value="1"/>
</dbReference>
<dbReference type="Pfam" id="PF02518">
    <property type="entry name" value="HATPase_c"/>
    <property type="match status" value="1"/>
</dbReference>
<reference evidence="14 15" key="1">
    <citation type="submission" date="2018-07" db="EMBL/GenBank/DDBJ databases">
        <title>Motiliproteus coralliicola sp. nov., a bacterium isolated from Coral.</title>
        <authorList>
            <person name="Wang G."/>
        </authorList>
    </citation>
    <scope>NUCLEOTIDE SEQUENCE [LARGE SCALE GENOMIC DNA]</scope>
    <source>
        <strain evidence="14 15">C34</strain>
    </source>
</reference>
<dbReference type="InterPro" id="IPR004358">
    <property type="entry name" value="Sig_transdc_His_kin-like_C"/>
</dbReference>